<dbReference type="PANTHER" id="PTHR42966:SF1">
    <property type="entry name" value="SIALIC ACID SYNTHASE"/>
    <property type="match status" value="1"/>
</dbReference>
<feature type="domain" description="PseI/NeuA/B-like" evidence="1">
    <location>
        <begin position="26"/>
        <end position="241"/>
    </location>
</feature>
<dbReference type="InterPro" id="IPR013785">
    <property type="entry name" value="Aldolase_TIM"/>
</dbReference>
<dbReference type="SUPFAM" id="SSF51569">
    <property type="entry name" value="Aldolase"/>
    <property type="match status" value="1"/>
</dbReference>
<dbReference type="EMBL" id="MT142973">
    <property type="protein sequence ID" value="QJA91248.1"/>
    <property type="molecule type" value="Genomic_DNA"/>
</dbReference>
<evidence type="ECO:0000259" key="1">
    <source>
        <dbReference type="Pfam" id="PF03102"/>
    </source>
</evidence>
<protein>
    <submittedName>
        <fullName evidence="2">Putative N-acetylneuraminate synthase</fullName>
    </submittedName>
</protein>
<dbReference type="Pfam" id="PF03102">
    <property type="entry name" value="NeuB"/>
    <property type="match status" value="1"/>
</dbReference>
<dbReference type="AlphaFoldDB" id="A0A6M3LDV2"/>
<dbReference type="Gene3D" id="3.20.20.70">
    <property type="entry name" value="Aldolase class I"/>
    <property type="match status" value="1"/>
</dbReference>
<gene>
    <name evidence="2" type="ORF">MM415B03414_0003</name>
</gene>
<dbReference type="InterPro" id="IPR051690">
    <property type="entry name" value="PseI-like"/>
</dbReference>
<accession>A0A6M3LDV2</accession>
<name>A0A6M3LDV2_9ZZZZ</name>
<dbReference type="GO" id="GO:0047444">
    <property type="term" value="F:N-acylneuraminate-9-phosphate synthase activity"/>
    <property type="evidence" value="ECO:0007669"/>
    <property type="project" value="TreeGrafter"/>
</dbReference>
<dbReference type="PANTHER" id="PTHR42966">
    <property type="entry name" value="N-ACETYLNEURAMINATE SYNTHASE"/>
    <property type="match status" value="1"/>
</dbReference>
<dbReference type="InterPro" id="IPR013132">
    <property type="entry name" value="PseI/NeuA/B-like_N"/>
</dbReference>
<proteinExistence type="predicted"/>
<organism evidence="2">
    <name type="scientific">viral metagenome</name>
    <dbReference type="NCBI Taxonomy" id="1070528"/>
    <lineage>
        <taxon>unclassified sequences</taxon>
        <taxon>metagenomes</taxon>
        <taxon>organismal metagenomes</taxon>
    </lineage>
</organism>
<sequence length="264" mass="29340">MGNNMIRIIAEAGASHGGDLDRAIDLVYTAQIARADIVKFQVWKTDKFVSKTSPFYNSFALMEMKPMHWEYIKGHCDAAGIEFMASAFDEESVDMLDAMGVKAFKVASGDLTHEPLIRHIAKRRKHVYLSTGMASKEEIIRAASWLGNRNLTLLKCTVDYPCSESDVNLLGLNTLKELFYPVGLSDHTKGHLAGCMAVAMGATVIEKHFALKETDDAIGAKQFAQWVEQIRTAEMIMGDGKLGVKSCEEKWFKVARRGESGLRE</sequence>
<dbReference type="GO" id="GO:0016051">
    <property type="term" value="P:carbohydrate biosynthetic process"/>
    <property type="evidence" value="ECO:0007669"/>
    <property type="project" value="InterPro"/>
</dbReference>
<evidence type="ECO:0000313" key="2">
    <source>
        <dbReference type="EMBL" id="QJA91248.1"/>
    </source>
</evidence>
<reference evidence="2" key="1">
    <citation type="submission" date="2020-03" db="EMBL/GenBank/DDBJ databases">
        <title>The deep terrestrial virosphere.</title>
        <authorList>
            <person name="Holmfeldt K."/>
            <person name="Nilsson E."/>
            <person name="Simone D."/>
            <person name="Lopez-Fernandez M."/>
            <person name="Wu X."/>
            <person name="de Brujin I."/>
            <person name="Lundin D."/>
            <person name="Andersson A."/>
            <person name="Bertilsson S."/>
            <person name="Dopson M."/>
        </authorList>
    </citation>
    <scope>NUCLEOTIDE SEQUENCE</scope>
    <source>
        <strain evidence="2">MM415B03414</strain>
    </source>
</reference>